<keyword evidence="2" id="KW-1185">Reference proteome</keyword>
<comment type="caution">
    <text evidence="1">The sequence shown here is derived from an EMBL/GenBank/DDBJ whole genome shotgun (WGS) entry which is preliminary data.</text>
</comment>
<proteinExistence type="predicted"/>
<sequence length="43" mass="4794">MLARTRLHEIVLRSSLLPSVCISAAVATEYYLECDSEGPWVGR</sequence>
<evidence type="ECO:0000313" key="1">
    <source>
        <dbReference type="EMBL" id="PON21142.1"/>
    </source>
</evidence>
<dbReference type="Proteomes" id="UP000054821">
    <property type="component" value="Unassembled WGS sequence"/>
</dbReference>
<dbReference type="EMBL" id="JPDN02000054">
    <property type="protein sequence ID" value="PON21142.1"/>
    <property type="molecule type" value="Genomic_DNA"/>
</dbReference>
<dbReference type="AlphaFoldDB" id="A0A2P4ZA44"/>
<dbReference type="GeneID" id="36347882"/>
<reference evidence="1 2" key="1">
    <citation type="journal article" date="2016" name="Genome Announc.">
        <title>Draft Whole-Genome Sequence of Trichoderma gamsii T6085, a Promising Biocontrol Agent of Fusarium Head Blight on Wheat.</title>
        <authorList>
            <person name="Baroncelli R."/>
            <person name="Zapparata A."/>
            <person name="Piaggeschi G."/>
            <person name="Sarrocco S."/>
            <person name="Vannacci G."/>
        </authorList>
    </citation>
    <scope>NUCLEOTIDE SEQUENCE [LARGE SCALE GENOMIC DNA]</scope>
    <source>
        <strain evidence="1 2">T6085</strain>
    </source>
</reference>
<gene>
    <name evidence="1" type="ORF">TGAM01_v209990</name>
</gene>
<protein>
    <submittedName>
        <fullName evidence="1">Uncharacterized protein</fullName>
    </submittedName>
</protein>
<evidence type="ECO:0000313" key="2">
    <source>
        <dbReference type="Proteomes" id="UP000054821"/>
    </source>
</evidence>
<accession>A0A2P4ZA44</accession>
<dbReference type="RefSeq" id="XP_024404567.1">
    <property type="nucleotide sequence ID" value="XM_024550691.1"/>
</dbReference>
<name>A0A2P4ZA44_9HYPO</name>
<organism evidence="1 2">
    <name type="scientific">Trichoderma gamsii</name>
    <dbReference type="NCBI Taxonomy" id="398673"/>
    <lineage>
        <taxon>Eukaryota</taxon>
        <taxon>Fungi</taxon>
        <taxon>Dikarya</taxon>
        <taxon>Ascomycota</taxon>
        <taxon>Pezizomycotina</taxon>
        <taxon>Sordariomycetes</taxon>
        <taxon>Hypocreomycetidae</taxon>
        <taxon>Hypocreales</taxon>
        <taxon>Hypocreaceae</taxon>
        <taxon>Trichoderma</taxon>
    </lineage>
</organism>